<sequence>MTIPAFGLGTFRLKDDVVIASVKTALELGYRAVDTAQIYDNEAAVGQAIAESGVPRNELYITTKIWIENLSKDKLIPSLKESLKKLRTDYVDLTLIHWPSPGDAVSVEEFMQALLEAKKQGLTREIGISNFTIPLMKKAIAAVGADHIATNQIELSPYLQNRKVVDWAKAHGIHITSYMTLAYGKALKDEVIARIAAKHNATRRRLFWHGQWVKVTR</sequence>
<proteinExistence type="inferred from homology"/>
<dbReference type="InterPro" id="IPR020471">
    <property type="entry name" value="AKR"/>
</dbReference>
<comment type="catalytic activity">
    <reaction evidence="4">
        <text>hydroxyacetone + NADP(+) = methylglyoxal + NADPH + H(+)</text>
        <dbReference type="Rhea" id="RHEA:27986"/>
        <dbReference type="ChEBI" id="CHEBI:15378"/>
        <dbReference type="ChEBI" id="CHEBI:17158"/>
        <dbReference type="ChEBI" id="CHEBI:27957"/>
        <dbReference type="ChEBI" id="CHEBI:57783"/>
        <dbReference type="ChEBI" id="CHEBI:58349"/>
    </reaction>
</comment>
<evidence type="ECO:0000256" key="1">
    <source>
        <dbReference type="ARBA" id="ARBA00007905"/>
    </source>
</evidence>
<keyword evidence="3 6" id="KW-0560">Oxidoreductase</keyword>
<dbReference type="AlphaFoldDB" id="A0A379VW98"/>
<dbReference type="GO" id="GO:0050580">
    <property type="term" value="F:2,5-didehydrogluconate reductase activity"/>
    <property type="evidence" value="ECO:0007669"/>
    <property type="project" value="UniProtKB-EC"/>
</dbReference>
<dbReference type="InterPro" id="IPR018170">
    <property type="entry name" value="Aldo/ket_reductase_CS"/>
</dbReference>
<organism evidence="6 7">
    <name type="scientific">Salmonella enterica I</name>
    <dbReference type="NCBI Taxonomy" id="59201"/>
    <lineage>
        <taxon>Bacteria</taxon>
        <taxon>Pseudomonadati</taxon>
        <taxon>Pseudomonadota</taxon>
        <taxon>Gammaproteobacteria</taxon>
        <taxon>Enterobacterales</taxon>
        <taxon>Enterobacteriaceae</taxon>
        <taxon>Salmonella</taxon>
    </lineage>
</organism>
<evidence type="ECO:0000313" key="6">
    <source>
        <dbReference type="EMBL" id="SUH10873.1"/>
    </source>
</evidence>
<dbReference type="Proteomes" id="UP000254346">
    <property type="component" value="Unassembled WGS sequence"/>
</dbReference>
<evidence type="ECO:0000256" key="2">
    <source>
        <dbReference type="ARBA" id="ARBA00022857"/>
    </source>
</evidence>
<evidence type="ECO:0000313" key="7">
    <source>
        <dbReference type="Proteomes" id="UP000254346"/>
    </source>
</evidence>
<feature type="domain" description="NADP-dependent oxidoreductase" evidence="5">
    <location>
        <begin position="7"/>
        <end position="199"/>
    </location>
</feature>
<evidence type="ECO:0000256" key="3">
    <source>
        <dbReference type="ARBA" id="ARBA00023002"/>
    </source>
</evidence>
<dbReference type="PANTHER" id="PTHR43827">
    <property type="entry name" value="2,5-DIKETO-D-GLUCONIC ACID REDUCTASE"/>
    <property type="match status" value="1"/>
</dbReference>
<dbReference type="GO" id="GO:1990002">
    <property type="term" value="F:methylglyoxal reductase (NADPH) (acetol producing) activity"/>
    <property type="evidence" value="ECO:0007669"/>
    <property type="project" value="TreeGrafter"/>
</dbReference>
<dbReference type="InterPro" id="IPR036812">
    <property type="entry name" value="NAD(P)_OxRdtase_dom_sf"/>
</dbReference>
<dbReference type="PROSITE" id="PS00062">
    <property type="entry name" value="ALDOKETO_REDUCTASE_2"/>
    <property type="match status" value="1"/>
</dbReference>
<reference evidence="6 7" key="1">
    <citation type="submission" date="2018-06" db="EMBL/GenBank/DDBJ databases">
        <authorList>
            <consortium name="Pathogen Informatics"/>
            <person name="Doyle S."/>
        </authorList>
    </citation>
    <scope>NUCLEOTIDE SEQUENCE [LARGE SCALE GENOMIC DNA]</scope>
    <source>
        <strain evidence="6 7">NCTC8256</strain>
    </source>
</reference>
<dbReference type="EC" id="1.1.1.274" evidence="6"/>
<comment type="similarity">
    <text evidence="1">Belongs to the aldo/keto reductase family.</text>
</comment>
<dbReference type="EMBL" id="UGXR01000001">
    <property type="protein sequence ID" value="SUH10873.1"/>
    <property type="molecule type" value="Genomic_DNA"/>
</dbReference>
<name>A0A379VW98_SALET</name>
<dbReference type="PROSITE" id="PS00798">
    <property type="entry name" value="ALDOKETO_REDUCTASE_1"/>
    <property type="match status" value="1"/>
</dbReference>
<keyword evidence="2" id="KW-0521">NADP</keyword>
<dbReference type="Pfam" id="PF00248">
    <property type="entry name" value="Aldo_ket_red"/>
    <property type="match status" value="1"/>
</dbReference>
<dbReference type="PANTHER" id="PTHR43827:SF3">
    <property type="entry name" value="NADP-DEPENDENT OXIDOREDUCTASE DOMAIN-CONTAINING PROTEIN"/>
    <property type="match status" value="1"/>
</dbReference>
<evidence type="ECO:0000256" key="4">
    <source>
        <dbReference type="ARBA" id="ARBA00049445"/>
    </source>
</evidence>
<dbReference type="PRINTS" id="PR00069">
    <property type="entry name" value="ALDKETRDTASE"/>
</dbReference>
<dbReference type="Gene3D" id="3.20.20.100">
    <property type="entry name" value="NADP-dependent oxidoreductase domain"/>
    <property type="match status" value="1"/>
</dbReference>
<dbReference type="InterPro" id="IPR023210">
    <property type="entry name" value="NADP_OxRdtase_dom"/>
</dbReference>
<protein>
    <submittedName>
        <fullName evidence="6">2,5-diketo-D-gluconate reductase B</fullName>
        <ecNumber evidence="6">1.1.1.274</ecNumber>
    </submittedName>
</protein>
<dbReference type="SUPFAM" id="SSF51430">
    <property type="entry name" value="NAD(P)-linked oxidoreductase"/>
    <property type="match status" value="1"/>
</dbReference>
<dbReference type="GO" id="GO:0051596">
    <property type="term" value="P:methylglyoxal catabolic process"/>
    <property type="evidence" value="ECO:0007669"/>
    <property type="project" value="TreeGrafter"/>
</dbReference>
<evidence type="ECO:0000259" key="5">
    <source>
        <dbReference type="Pfam" id="PF00248"/>
    </source>
</evidence>
<dbReference type="NCBIfam" id="NF008377">
    <property type="entry name" value="PRK11172.1"/>
    <property type="match status" value="1"/>
</dbReference>
<gene>
    <name evidence="6" type="primary">dkgB_2</name>
    <name evidence="6" type="ORF">NCTC8256_04894</name>
</gene>
<accession>A0A379VW98</accession>